<keyword evidence="3" id="KW-1185">Reference proteome</keyword>
<reference evidence="2 3" key="1">
    <citation type="submission" date="2016-03" db="EMBL/GenBank/DDBJ databases">
        <title>Chemosynthetic sulphur-oxidizing symbionts of marine invertebrate animals are capable of nitrogen fixation.</title>
        <authorList>
            <person name="Petersen J.M."/>
            <person name="Kemper A."/>
            <person name="Gruber-Vodicka H."/>
            <person name="Cardini U."/>
            <person name="Geest Mvander."/>
            <person name="Kleiner M."/>
            <person name="Bulgheresi S."/>
            <person name="Fussmann M."/>
            <person name="Herbold C."/>
            <person name="Seah B.K.B."/>
            <person name="Antony C.Paul."/>
            <person name="Liu D."/>
            <person name="Belitz A."/>
            <person name="Weber M."/>
        </authorList>
    </citation>
    <scope>NUCLEOTIDE SEQUENCE [LARGE SCALE GENOMIC DNA]</scope>
    <source>
        <strain evidence="2">G_D</strain>
    </source>
</reference>
<dbReference type="InterPro" id="IPR012902">
    <property type="entry name" value="N_methyl_site"/>
</dbReference>
<gene>
    <name evidence="2" type="ORF">A3196_13655</name>
</gene>
<sequence length="161" mass="17962">MSRLIFQSRGFTLIEMMLVLVLMAMMFTLTPPLMHKAFPALKLKAAARDLVQEIRFVQQSAIISGSESKISFQLQTDQYQSDLVNQGAVRQLPEGISFIADASVSREQILVLHFYPDGSSSGGLIRLGNKTRGFVITVDWLTSRVEILDSSDFNEDASFKV</sequence>
<evidence type="ECO:0000313" key="3">
    <source>
        <dbReference type="Proteomes" id="UP000094849"/>
    </source>
</evidence>
<dbReference type="OrthoDB" id="8481584at2"/>
<dbReference type="PROSITE" id="PS00409">
    <property type="entry name" value="PROKAR_NTER_METHYL"/>
    <property type="match status" value="1"/>
</dbReference>
<keyword evidence="1" id="KW-0812">Transmembrane</keyword>
<dbReference type="AlphaFoldDB" id="A0A1E2USZ9"/>
<feature type="transmembrane region" description="Helical" evidence="1">
    <location>
        <begin position="12"/>
        <end position="34"/>
    </location>
</feature>
<proteinExistence type="predicted"/>
<dbReference type="Pfam" id="PF07963">
    <property type="entry name" value="N_methyl"/>
    <property type="match status" value="1"/>
</dbReference>
<name>A0A1E2USZ9_9GAMM</name>
<dbReference type="RefSeq" id="WP_069005548.1">
    <property type="nucleotide sequence ID" value="NZ_LVJW01000003.1"/>
</dbReference>
<evidence type="ECO:0000256" key="1">
    <source>
        <dbReference type="SAM" id="Phobius"/>
    </source>
</evidence>
<dbReference type="SUPFAM" id="SSF54523">
    <property type="entry name" value="Pili subunits"/>
    <property type="match status" value="1"/>
</dbReference>
<dbReference type="InterPro" id="IPR045584">
    <property type="entry name" value="Pilin-like"/>
</dbReference>
<organism evidence="2 3">
    <name type="scientific">Candidatus Thiodiazotropha endoloripes</name>
    <dbReference type="NCBI Taxonomy" id="1818881"/>
    <lineage>
        <taxon>Bacteria</taxon>
        <taxon>Pseudomonadati</taxon>
        <taxon>Pseudomonadota</taxon>
        <taxon>Gammaproteobacteria</taxon>
        <taxon>Chromatiales</taxon>
        <taxon>Sedimenticolaceae</taxon>
        <taxon>Candidatus Thiodiazotropha</taxon>
    </lineage>
</organism>
<accession>A0A1E2USZ9</accession>
<keyword evidence="1" id="KW-1133">Transmembrane helix</keyword>
<dbReference type="STRING" id="1818881.A3196_13655"/>
<dbReference type="NCBIfam" id="TIGR02532">
    <property type="entry name" value="IV_pilin_GFxxxE"/>
    <property type="match status" value="1"/>
</dbReference>
<keyword evidence="1" id="KW-0472">Membrane</keyword>
<evidence type="ECO:0000313" key="2">
    <source>
        <dbReference type="EMBL" id="ODB97712.1"/>
    </source>
</evidence>
<dbReference type="EMBL" id="LVJZ01000003">
    <property type="protein sequence ID" value="ODB97712.1"/>
    <property type="molecule type" value="Genomic_DNA"/>
</dbReference>
<protein>
    <submittedName>
        <fullName evidence="2">Type II secretion system protein GspH</fullName>
    </submittedName>
</protein>
<dbReference type="Proteomes" id="UP000094849">
    <property type="component" value="Unassembled WGS sequence"/>
</dbReference>
<comment type="caution">
    <text evidence="2">The sequence shown here is derived from an EMBL/GenBank/DDBJ whole genome shotgun (WGS) entry which is preliminary data.</text>
</comment>